<evidence type="ECO:0000313" key="2">
    <source>
        <dbReference type="Proteomes" id="UP000436483"/>
    </source>
</evidence>
<accession>A0A7X3MU77</accession>
<gene>
    <name evidence="1" type="ORF">GR328_17435</name>
</gene>
<comment type="caution">
    <text evidence="1">The sequence shown here is derived from an EMBL/GenBank/DDBJ whole genome shotgun (WGS) entry which is preliminary data.</text>
</comment>
<sequence length="98" mass="10397">MNAVNASATARQRAAANSTVGLIATYEKALTISGSTEDQITEAEITEAAKALAALSKTGVPEEPVEVLNERLGLDIDPESALFDRVIDEAREIQAARR</sequence>
<organism evidence="1 2">
    <name type="scientific">Microvirga makkahensis</name>
    <dbReference type="NCBI Taxonomy" id="1128670"/>
    <lineage>
        <taxon>Bacteria</taxon>
        <taxon>Pseudomonadati</taxon>
        <taxon>Pseudomonadota</taxon>
        <taxon>Alphaproteobacteria</taxon>
        <taxon>Hyphomicrobiales</taxon>
        <taxon>Methylobacteriaceae</taxon>
        <taxon>Microvirga</taxon>
    </lineage>
</organism>
<keyword evidence="2" id="KW-1185">Reference proteome</keyword>
<reference evidence="1 2" key="2">
    <citation type="submission" date="2020-01" db="EMBL/GenBank/DDBJ databases">
        <title>Microvirga sp. nov., an arsenate reduction bacterium isolated from Tibet hotspring sediments.</title>
        <authorList>
            <person name="Xian W.-D."/>
            <person name="Li W.-J."/>
        </authorList>
    </citation>
    <scope>NUCLEOTIDE SEQUENCE [LARGE SCALE GENOMIC DNA]</scope>
    <source>
        <strain evidence="1 2">KCTC 23863</strain>
    </source>
</reference>
<name>A0A7X3MU77_9HYPH</name>
<proteinExistence type="predicted"/>
<protein>
    <submittedName>
        <fullName evidence="1">Uncharacterized protein</fullName>
    </submittedName>
</protein>
<dbReference type="Proteomes" id="UP000436483">
    <property type="component" value="Unassembled WGS sequence"/>
</dbReference>
<evidence type="ECO:0000313" key="1">
    <source>
        <dbReference type="EMBL" id="MXQ13215.1"/>
    </source>
</evidence>
<dbReference type="EMBL" id="WURB01000014">
    <property type="protein sequence ID" value="MXQ13215.1"/>
    <property type="molecule type" value="Genomic_DNA"/>
</dbReference>
<reference evidence="1 2" key="1">
    <citation type="submission" date="2019-12" db="EMBL/GenBank/DDBJ databases">
        <authorList>
            <person name="Yuan C.-G."/>
        </authorList>
    </citation>
    <scope>NUCLEOTIDE SEQUENCE [LARGE SCALE GENOMIC DNA]</scope>
    <source>
        <strain evidence="1 2">KCTC 23863</strain>
    </source>
</reference>
<dbReference type="AlphaFoldDB" id="A0A7X3MU77"/>